<protein>
    <submittedName>
        <fullName evidence="3">Tat (Twin-arginine translocation) pathway signal sequence</fullName>
    </submittedName>
</protein>
<dbReference type="Proteomes" id="UP000184050">
    <property type="component" value="Unassembled WGS sequence"/>
</dbReference>
<dbReference type="SUPFAM" id="SSF51735">
    <property type="entry name" value="NAD(P)-binding Rossmann-fold domains"/>
    <property type="match status" value="1"/>
</dbReference>
<feature type="domain" description="Gfo/Idh/MocA-like oxidoreductase N-terminal" evidence="1">
    <location>
        <begin position="44"/>
        <end position="167"/>
    </location>
</feature>
<dbReference type="PANTHER" id="PTHR43818">
    <property type="entry name" value="BCDNA.GH03377"/>
    <property type="match status" value="1"/>
</dbReference>
<dbReference type="GO" id="GO:0000166">
    <property type="term" value="F:nucleotide binding"/>
    <property type="evidence" value="ECO:0007669"/>
    <property type="project" value="InterPro"/>
</dbReference>
<dbReference type="InterPro" id="IPR050463">
    <property type="entry name" value="Gfo/Idh/MocA_oxidrdct_glycsds"/>
</dbReference>
<dbReference type="Gene3D" id="3.40.50.720">
    <property type="entry name" value="NAD(P)-binding Rossmann-like Domain"/>
    <property type="match status" value="1"/>
</dbReference>
<evidence type="ECO:0000259" key="2">
    <source>
        <dbReference type="Pfam" id="PF19051"/>
    </source>
</evidence>
<name>A0A1M6G2K7_9BACT</name>
<evidence type="ECO:0000313" key="4">
    <source>
        <dbReference type="Proteomes" id="UP000184050"/>
    </source>
</evidence>
<proteinExistence type="predicted"/>
<dbReference type="EMBL" id="FQZE01000010">
    <property type="protein sequence ID" value="SHJ04228.1"/>
    <property type="molecule type" value="Genomic_DNA"/>
</dbReference>
<evidence type="ECO:0000313" key="3">
    <source>
        <dbReference type="EMBL" id="SHJ04228.1"/>
    </source>
</evidence>
<feature type="domain" description="Gfo/Idh/MocA-like oxidoreductase bacterial type C-terminal" evidence="2">
    <location>
        <begin position="209"/>
        <end position="326"/>
    </location>
</feature>
<dbReference type="InterPro" id="IPR036291">
    <property type="entry name" value="NAD(P)-bd_dom_sf"/>
</dbReference>
<dbReference type="InterPro" id="IPR019546">
    <property type="entry name" value="TAT_signal_bac_arc"/>
</dbReference>
<keyword evidence="4" id="KW-1185">Reference proteome</keyword>
<dbReference type="Gene3D" id="3.30.360.10">
    <property type="entry name" value="Dihydrodipicolinate Reductase, domain 2"/>
    <property type="match status" value="1"/>
</dbReference>
<dbReference type="AlphaFoldDB" id="A0A1M6G2K7"/>
<dbReference type="OrthoDB" id="9795543at2"/>
<dbReference type="PANTHER" id="PTHR43818:SF5">
    <property type="entry name" value="OXIDOREDUCTASE FAMILY PROTEIN"/>
    <property type="match status" value="1"/>
</dbReference>
<dbReference type="InterPro" id="IPR043906">
    <property type="entry name" value="Gfo/Idh/MocA_OxRdtase_bact_C"/>
</dbReference>
<dbReference type="SUPFAM" id="SSF55347">
    <property type="entry name" value="Glyceraldehyde-3-phosphate dehydrogenase-like, C-terminal domain"/>
    <property type="match status" value="1"/>
</dbReference>
<organism evidence="3 4">
    <name type="scientific">Tangfeifania diversioriginum</name>
    <dbReference type="NCBI Taxonomy" id="1168035"/>
    <lineage>
        <taxon>Bacteria</taxon>
        <taxon>Pseudomonadati</taxon>
        <taxon>Bacteroidota</taxon>
        <taxon>Bacteroidia</taxon>
        <taxon>Marinilabiliales</taxon>
        <taxon>Prolixibacteraceae</taxon>
        <taxon>Tangfeifania</taxon>
    </lineage>
</organism>
<accession>A0A1M6G2K7</accession>
<dbReference type="NCBIfam" id="TIGR01409">
    <property type="entry name" value="TAT_signal_seq"/>
    <property type="match status" value="1"/>
</dbReference>
<dbReference type="InterPro" id="IPR000683">
    <property type="entry name" value="Gfo/Idh/MocA-like_OxRdtase_N"/>
</dbReference>
<dbReference type="Pfam" id="PF01408">
    <property type="entry name" value="GFO_IDH_MocA"/>
    <property type="match status" value="1"/>
</dbReference>
<gene>
    <name evidence="3" type="ORF">SAMN05444280_1106</name>
</gene>
<sequence length="447" mass="50367">MSSNRRDFIRKVTAGAAGVAVGGSAMGMSAKSYGRIIGANDRLQVAIMGLGRRLGAYYEPIAKKESNVELAYLCDVMKSQRERAARNFAKHIDYEPKLENDIRKIIDDPKVDAIFNATPDHWHTPGSVMAIKGGKHVYVEKPCSHNMFENEILVEAGKKYNKVVQMGNQQRSSGHTNEIINEIHNGVIGTPYKAVAFYTNRRGEVPVQKRVPVPNGLDWELFQGPAPRREYTEETWDYNWHWYGWDYGTAETGNNATHELDVARWALQVDFPLHVDVEAAKRHFMNDGWEMYDTMYATFKFAGDKVINWDGKSRNAYDTYGGGRGTIIYGSEGSVFVDRGKYILYDRQGKKVKDSESSSNEAGTALGGGGDMTTTHVMNFFDGIRGKAKLTAPIDDATISMAMVHYSNIAYRIGKGFDIDDRNGRMFDRDAMKLWTREYEPGWEPIL</sequence>
<dbReference type="RefSeq" id="WP_073168192.1">
    <property type="nucleotide sequence ID" value="NZ_FQZE01000010.1"/>
</dbReference>
<dbReference type="Pfam" id="PF19051">
    <property type="entry name" value="GFO_IDH_MocA_C2"/>
    <property type="match status" value="1"/>
</dbReference>
<evidence type="ECO:0000259" key="1">
    <source>
        <dbReference type="Pfam" id="PF01408"/>
    </source>
</evidence>
<reference evidence="3 4" key="1">
    <citation type="submission" date="2016-11" db="EMBL/GenBank/DDBJ databases">
        <authorList>
            <person name="Jaros S."/>
            <person name="Januszkiewicz K."/>
            <person name="Wedrychowicz H."/>
        </authorList>
    </citation>
    <scope>NUCLEOTIDE SEQUENCE [LARGE SCALE GENOMIC DNA]</scope>
    <source>
        <strain evidence="3 4">DSM 27063</strain>
    </source>
</reference>
<dbReference type="STRING" id="1168035.SAMN05444280_1106"/>
<dbReference type="InterPro" id="IPR006311">
    <property type="entry name" value="TAT_signal"/>
</dbReference>
<dbReference type="PROSITE" id="PS51318">
    <property type="entry name" value="TAT"/>
    <property type="match status" value="1"/>
</dbReference>